<dbReference type="PANTHER" id="PTHR33778">
    <property type="entry name" value="PROTEIN MGTC"/>
    <property type="match status" value="1"/>
</dbReference>
<keyword evidence="11" id="KW-1185">Reference proteome</keyword>
<comment type="caution">
    <text evidence="10">The sequence shown here is derived from an EMBL/GenBank/DDBJ whole genome shotgun (WGS) entry which is preliminary data.</text>
</comment>
<comment type="subcellular location">
    <subcellularLocation>
        <location evidence="7">Cell inner membrane</location>
        <topology evidence="7">Multi-pass membrane protein</topology>
    </subcellularLocation>
    <subcellularLocation>
        <location evidence="1">Cell membrane</location>
        <topology evidence="1">Multi-pass membrane protein</topology>
    </subcellularLocation>
</comment>
<evidence type="ECO:0000256" key="4">
    <source>
        <dbReference type="ARBA" id="ARBA00022692"/>
    </source>
</evidence>
<evidence type="ECO:0000256" key="8">
    <source>
        <dbReference type="SAM" id="MobiDB-lite"/>
    </source>
</evidence>
<feature type="transmembrane region" description="Helical" evidence="7">
    <location>
        <begin position="84"/>
        <end position="102"/>
    </location>
</feature>
<keyword evidence="6 7" id="KW-0472">Membrane</keyword>
<dbReference type="InterPro" id="IPR003416">
    <property type="entry name" value="MgtC/SapB/SrpB/YhiD_fam"/>
</dbReference>
<sequence length="178" mass="18665">MIGLIEEFSLSTSLPWQVIAVRLLLATGLGGVLGFEREIAERPAGLRTHMMIALAAAVFAVIALEIIAMPAFSDDQIRTDPLRLVEAITAGVAFLAAGSILMRRGKVQGLTTGAGMWLAGACGLSAGLGLWPVALLSCLLGGLVLALVRRLETRVMPKPSERSVERSIKQSGDSGDDG</sequence>
<organism evidence="10 11">
    <name type="scientific">Hoeflea alexandrii</name>
    <dbReference type="NCBI Taxonomy" id="288436"/>
    <lineage>
        <taxon>Bacteria</taxon>
        <taxon>Pseudomonadati</taxon>
        <taxon>Pseudomonadota</taxon>
        <taxon>Alphaproteobacteria</taxon>
        <taxon>Hyphomicrobiales</taxon>
        <taxon>Rhizobiaceae</taxon>
        <taxon>Hoeflea</taxon>
    </lineage>
</organism>
<evidence type="ECO:0000313" key="11">
    <source>
        <dbReference type="Proteomes" id="UP001320715"/>
    </source>
</evidence>
<dbReference type="PANTHER" id="PTHR33778:SF1">
    <property type="entry name" value="MAGNESIUM TRANSPORTER YHID-RELATED"/>
    <property type="match status" value="1"/>
</dbReference>
<feature type="region of interest" description="Disordered" evidence="8">
    <location>
        <begin position="159"/>
        <end position="178"/>
    </location>
</feature>
<keyword evidence="5 7" id="KW-1133">Transmembrane helix</keyword>
<dbReference type="RefSeq" id="WP_252915778.1">
    <property type="nucleotide sequence ID" value="NZ_JAAAML010000002.1"/>
</dbReference>
<evidence type="ECO:0000256" key="3">
    <source>
        <dbReference type="ARBA" id="ARBA00022475"/>
    </source>
</evidence>
<keyword evidence="3" id="KW-1003">Cell membrane</keyword>
<keyword evidence="4 7" id="KW-0812">Transmembrane</keyword>
<protein>
    <recommendedName>
        <fullName evidence="7">Protein MgtC</fullName>
    </recommendedName>
</protein>
<feature type="compositionally biased region" description="Polar residues" evidence="8">
    <location>
        <begin position="169"/>
        <end position="178"/>
    </location>
</feature>
<evidence type="ECO:0000256" key="2">
    <source>
        <dbReference type="ARBA" id="ARBA00009298"/>
    </source>
</evidence>
<evidence type="ECO:0000256" key="5">
    <source>
        <dbReference type="ARBA" id="ARBA00022989"/>
    </source>
</evidence>
<evidence type="ECO:0000259" key="9">
    <source>
        <dbReference type="Pfam" id="PF02308"/>
    </source>
</evidence>
<evidence type="ECO:0000256" key="6">
    <source>
        <dbReference type="ARBA" id="ARBA00023136"/>
    </source>
</evidence>
<keyword evidence="7" id="KW-0997">Cell inner membrane</keyword>
<dbReference type="PRINTS" id="PR01837">
    <property type="entry name" value="MGTCSAPBPROT"/>
</dbReference>
<reference evidence="10 11" key="1">
    <citation type="submission" date="2020-01" db="EMBL/GenBank/DDBJ databases">
        <title>Genomes of bacteria type strains.</title>
        <authorList>
            <person name="Chen J."/>
            <person name="Zhu S."/>
            <person name="Yang J."/>
        </authorList>
    </citation>
    <scope>NUCLEOTIDE SEQUENCE [LARGE SCALE GENOMIC DNA]</scope>
    <source>
        <strain evidence="10 11">DSM 16655</strain>
    </source>
</reference>
<comment type="similarity">
    <text evidence="2 7">Belongs to the MgtC/SapB family.</text>
</comment>
<name>A0ABT1CR60_9HYPH</name>
<accession>A0ABT1CR60</accession>
<dbReference type="Proteomes" id="UP001320715">
    <property type="component" value="Unassembled WGS sequence"/>
</dbReference>
<gene>
    <name evidence="10" type="ORF">GTW23_10825</name>
</gene>
<dbReference type="Pfam" id="PF02308">
    <property type="entry name" value="MgtC"/>
    <property type="match status" value="1"/>
</dbReference>
<evidence type="ECO:0000256" key="1">
    <source>
        <dbReference type="ARBA" id="ARBA00004651"/>
    </source>
</evidence>
<feature type="compositionally biased region" description="Basic and acidic residues" evidence="8">
    <location>
        <begin position="159"/>
        <end position="168"/>
    </location>
</feature>
<feature type="domain" description="MgtC/SapB/SrpB/YhiD N-terminal" evidence="9">
    <location>
        <begin position="23"/>
        <end position="153"/>
    </location>
</feature>
<evidence type="ECO:0000313" key="10">
    <source>
        <dbReference type="EMBL" id="MCO6408667.1"/>
    </source>
</evidence>
<proteinExistence type="inferred from homology"/>
<dbReference type="EMBL" id="JAAAML010000002">
    <property type="protein sequence ID" value="MCO6408667.1"/>
    <property type="molecule type" value="Genomic_DNA"/>
</dbReference>
<feature type="transmembrane region" description="Helical" evidence="7">
    <location>
        <begin position="14"/>
        <end position="35"/>
    </location>
</feature>
<feature type="transmembrane region" description="Helical" evidence="7">
    <location>
        <begin position="133"/>
        <end position="151"/>
    </location>
</feature>
<dbReference type="InterPro" id="IPR049177">
    <property type="entry name" value="MgtC_SapB_SrpB_YhiD_N"/>
</dbReference>
<feature type="transmembrane region" description="Helical" evidence="7">
    <location>
        <begin position="51"/>
        <end position="72"/>
    </location>
</feature>
<evidence type="ECO:0000256" key="7">
    <source>
        <dbReference type="RuleBase" id="RU365041"/>
    </source>
</evidence>